<feature type="transmembrane region" description="Helical" evidence="6">
    <location>
        <begin position="26"/>
        <end position="49"/>
    </location>
</feature>
<comment type="catalytic activity">
    <reaction evidence="1">
        <text>ATP + protein L-histidine = ADP + protein N-phospho-L-histidine.</text>
        <dbReference type="EC" id="2.7.13.3"/>
    </reaction>
</comment>
<evidence type="ECO:0000256" key="2">
    <source>
        <dbReference type="ARBA" id="ARBA00012438"/>
    </source>
</evidence>
<dbReference type="InterPro" id="IPR050482">
    <property type="entry name" value="Sensor_HK_TwoCompSys"/>
</dbReference>
<dbReference type="PANTHER" id="PTHR24421">
    <property type="entry name" value="NITRATE/NITRITE SENSOR PROTEIN NARX-RELATED"/>
    <property type="match status" value="1"/>
</dbReference>
<evidence type="ECO:0000313" key="7">
    <source>
        <dbReference type="EMBL" id="MBB5041133.1"/>
    </source>
</evidence>
<keyword evidence="6" id="KW-0472">Membrane</keyword>
<keyword evidence="6" id="KW-1133">Transmembrane helix</keyword>
<dbReference type="AlphaFoldDB" id="A0A7W8DSY9"/>
<keyword evidence="6" id="KW-0812">Transmembrane</keyword>
<keyword evidence="3" id="KW-0808">Transferase</keyword>
<evidence type="ECO:0000256" key="3">
    <source>
        <dbReference type="ARBA" id="ARBA00022679"/>
    </source>
</evidence>
<comment type="caution">
    <text evidence="7">The sequence shown here is derived from an EMBL/GenBank/DDBJ whole genome shotgun (WGS) entry which is preliminary data.</text>
</comment>
<evidence type="ECO:0000256" key="6">
    <source>
        <dbReference type="SAM" id="Phobius"/>
    </source>
</evidence>
<proteinExistence type="predicted"/>
<accession>A0A7W8DSY9</accession>
<dbReference type="EC" id="2.7.13.3" evidence="2"/>
<protein>
    <recommendedName>
        <fullName evidence="2">histidine kinase</fullName>
        <ecNumber evidence="2">2.7.13.3</ecNumber>
    </recommendedName>
</protein>
<feature type="transmembrane region" description="Helical" evidence="6">
    <location>
        <begin position="203"/>
        <end position="222"/>
    </location>
</feature>
<dbReference type="Proteomes" id="UP000535406">
    <property type="component" value="Unassembled WGS sequence"/>
</dbReference>
<evidence type="ECO:0000256" key="4">
    <source>
        <dbReference type="ARBA" id="ARBA00022777"/>
    </source>
</evidence>
<dbReference type="PANTHER" id="PTHR24421:SF10">
    <property type="entry name" value="NITRATE_NITRITE SENSOR PROTEIN NARQ"/>
    <property type="match status" value="1"/>
</dbReference>
<evidence type="ECO:0000256" key="1">
    <source>
        <dbReference type="ARBA" id="ARBA00000085"/>
    </source>
</evidence>
<evidence type="ECO:0000313" key="8">
    <source>
        <dbReference type="Proteomes" id="UP000535406"/>
    </source>
</evidence>
<dbReference type="GO" id="GO:0000160">
    <property type="term" value="P:phosphorelay signal transduction system"/>
    <property type="evidence" value="ECO:0007669"/>
    <property type="project" value="UniProtKB-KW"/>
</dbReference>
<dbReference type="Gene3D" id="3.30.565.10">
    <property type="entry name" value="Histidine kinase-like ATPase, C-terminal domain"/>
    <property type="match status" value="1"/>
</dbReference>
<gene>
    <name evidence="7" type="ORF">HNQ66_000516</name>
</gene>
<dbReference type="InterPro" id="IPR036890">
    <property type="entry name" value="HATPase_C_sf"/>
</dbReference>
<dbReference type="GO" id="GO:0004673">
    <property type="term" value="F:protein histidine kinase activity"/>
    <property type="evidence" value="ECO:0007669"/>
    <property type="project" value="UniProtKB-EC"/>
</dbReference>
<reference evidence="7 8" key="1">
    <citation type="submission" date="2020-08" db="EMBL/GenBank/DDBJ databases">
        <title>Genomic Encyclopedia of Type Strains, Phase IV (KMG-IV): sequencing the most valuable type-strain genomes for metagenomic binning, comparative biology and taxonomic classification.</title>
        <authorList>
            <person name="Goeker M."/>
        </authorList>
    </citation>
    <scope>NUCLEOTIDE SEQUENCE [LARGE SCALE GENOMIC DNA]</scope>
    <source>
        <strain evidence="7 8">DSM 21319</strain>
    </source>
</reference>
<name>A0A7W8DSY9_9HYPH</name>
<dbReference type="CDD" id="cd16917">
    <property type="entry name" value="HATPase_UhpB-NarQ-NarX-like"/>
    <property type="match status" value="1"/>
</dbReference>
<keyword evidence="4 7" id="KW-0418">Kinase</keyword>
<dbReference type="SUPFAM" id="SSF55874">
    <property type="entry name" value="ATPase domain of HSP90 chaperone/DNA topoisomerase II/histidine kinase"/>
    <property type="match status" value="1"/>
</dbReference>
<keyword evidence="5" id="KW-0902">Two-component regulatory system</keyword>
<sequence>MVEAAATSPRFHRARGFRSLSQSIQFALSGGIVMLAAMFLAGVVISGIVTRAAVESTATSSALFLDSLLSPLVQELAHRDLLGAQAIARLDATLKNGAFADRFAHVDIWRNDGLVAYSTTSGLIGGRFPLPEGAAMAFDGEVSARYTDLAAGEHVARAWTTKYLEIYVPLREHRSGRIIAVVEIHELTQPLEVKLLRVRIHTWLVVTGAALSIAAALTAVVYRNSRLIAQQQIALQNRLGEIERVSNQNSELRMKVQRASGRLVEMNESYLRNVGAELHDGPVQLIGLSALKIEQVRRASNRSGRETILSAIEGLLGDALRDMRAIARGLMLPEIQQLSLCEIVTSVARVHEQRTGTAVRVICEGVPLDTPQAVRLCAYRFVQEGLNNAYRHAGGHGQTVECRHDGDLVILRVSDDGAGAGGRAERHDGSLGLLGLRERVESLGGTFSVRHGPQGTVIEMSAILNGGEEA</sequence>
<dbReference type="RefSeq" id="WP_184140547.1">
    <property type="nucleotide sequence ID" value="NZ_JACHIK010000002.1"/>
</dbReference>
<keyword evidence="8" id="KW-1185">Reference proteome</keyword>
<evidence type="ECO:0000256" key="5">
    <source>
        <dbReference type="ARBA" id="ARBA00023012"/>
    </source>
</evidence>
<organism evidence="7 8">
    <name type="scientific">Shinella fusca</name>
    <dbReference type="NCBI Taxonomy" id="544480"/>
    <lineage>
        <taxon>Bacteria</taxon>
        <taxon>Pseudomonadati</taxon>
        <taxon>Pseudomonadota</taxon>
        <taxon>Alphaproteobacteria</taxon>
        <taxon>Hyphomicrobiales</taxon>
        <taxon>Rhizobiaceae</taxon>
        <taxon>Shinella</taxon>
    </lineage>
</organism>
<dbReference type="EMBL" id="JACHIK010000002">
    <property type="protein sequence ID" value="MBB5041133.1"/>
    <property type="molecule type" value="Genomic_DNA"/>
</dbReference>